<reference evidence="2 3" key="1">
    <citation type="submission" date="2017-03" db="EMBL/GenBank/DDBJ databases">
        <title>Complete genome sequence of Paenibacillus Kribbensis producing bioflocculants.</title>
        <authorList>
            <person name="Lee H.-G."/>
            <person name="Oh H.-M."/>
        </authorList>
    </citation>
    <scope>NUCLEOTIDE SEQUENCE [LARGE SCALE GENOMIC DNA]</scope>
    <source>
        <strain evidence="2 3">AM49</strain>
    </source>
</reference>
<name>A0A222WQT3_9BACL</name>
<sequence length="261" mass="29004">MKKKLILSFLMMFNILLFSFNNLIFAQSDESTPDAQIRASIESEFKLKCVDSLNAVKTDYKLKAEENFENVQLSSGTAFYKVTDDVYSSAIDFAGYIFTLKINDREVATIYATSNTGSWKISSISNRVNSENSLLTAEATLSENEKVKLIDDERYGLNALLIEGGEKERVVDLSGNGKNVNSLEPSSNKTITKSLFDQKIKEMKAERSGPATKDGAVIMGTGQFDFNEPSKASSNVPIILLFLGIISLFPIFIILKKRRNS</sequence>
<accession>A0A222WQT3</accession>
<keyword evidence="3" id="KW-1185">Reference proteome</keyword>
<evidence type="ECO:0000256" key="1">
    <source>
        <dbReference type="SAM" id="Phobius"/>
    </source>
</evidence>
<evidence type="ECO:0000313" key="2">
    <source>
        <dbReference type="EMBL" id="ASR48970.1"/>
    </source>
</evidence>
<proteinExistence type="predicted"/>
<dbReference type="OrthoDB" id="2628828at2"/>
<gene>
    <name evidence="2" type="ORF">B4V02_20860</name>
</gene>
<organism evidence="2 3">
    <name type="scientific">Paenibacillus kribbensis</name>
    <dbReference type="NCBI Taxonomy" id="172713"/>
    <lineage>
        <taxon>Bacteria</taxon>
        <taxon>Bacillati</taxon>
        <taxon>Bacillota</taxon>
        <taxon>Bacilli</taxon>
        <taxon>Bacillales</taxon>
        <taxon>Paenibacillaceae</taxon>
        <taxon>Paenibacillus</taxon>
    </lineage>
</organism>
<keyword evidence="1" id="KW-0472">Membrane</keyword>
<dbReference type="AlphaFoldDB" id="A0A222WQT3"/>
<protein>
    <submittedName>
        <fullName evidence="2">Uncharacterized protein</fullName>
    </submittedName>
</protein>
<keyword evidence="1" id="KW-1133">Transmembrane helix</keyword>
<keyword evidence="1" id="KW-0812">Transmembrane</keyword>
<dbReference type="EMBL" id="CP020028">
    <property type="protein sequence ID" value="ASR48970.1"/>
    <property type="molecule type" value="Genomic_DNA"/>
</dbReference>
<feature type="transmembrane region" description="Helical" evidence="1">
    <location>
        <begin position="236"/>
        <end position="255"/>
    </location>
</feature>
<evidence type="ECO:0000313" key="3">
    <source>
        <dbReference type="Proteomes" id="UP000214666"/>
    </source>
</evidence>
<dbReference type="Proteomes" id="UP000214666">
    <property type="component" value="Chromosome"/>
</dbReference>
<dbReference type="RefSeq" id="WP_094156245.1">
    <property type="nucleotide sequence ID" value="NZ_CP020028.1"/>
</dbReference>
<dbReference type="KEGG" id="pkb:B4V02_20860"/>